<feature type="active site" description="Proton donor/acceptor" evidence="7">
    <location>
        <position position="188"/>
    </location>
</feature>
<reference evidence="8 9" key="1">
    <citation type="submission" date="2017-04" db="EMBL/GenBank/DDBJ databases">
        <title>Weissella cibaria strain m2 complete genome.</title>
        <authorList>
            <person name="Pan Q."/>
            <person name="Tan M."/>
            <person name="Yao F."/>
            <person name="Su S."/>
        </authorList>
    </citation>
    <scope>NUCLEOTIDE SEQUENCE [LARGE SCALE GENOMIC DNA]</scope>
    <source>
        <strain evidence="8 9">M2</strain>
    </source>
</reference>
<dbReference type="PROSITE" id="PS00924">
    <property type="entry name" value="ASP_GLU_RACEMASE_2"/>
    <property type="match status" value="1"/>
</dbReference>
<comment type="similarity">
    <text evidence="7">Belongs to the aspartate/glutamate racemases family.</text>
</comment>
<feature type="active site" description="Proton donor/acceptor" evidence="7">
    <location>
        <position position="78"/>
    </location>
</feature>
<evidence type="ECO:0000256" key="3">
    <source>
        <dbReference type="ARBA" id="ARBA00022960"/>
    </source>
</evidence>
<evidence type="ECO:0000256" key="1">
    <source>
        <dbReference type="ARBA" id="ARBA00001602"/>
    </source>
</evidence>
<evidence type="ECO:0000256" key="5">
    <source>
        <dbReference type="ARBA" id="ARBA00023235"/>
    </source>
</evidence>
<dbReference type="InterPro" id="IPR018187">
    <property type="entry name" value="Asp/Glu_racemase_AS_1"/>
</dbReference>
<dbReference type="PANTHER" id="PTHR21198:SF3">
    <property type="entry name" value="GLUTAMATE RACEMASE"/>
    <property type="match status" value="1"/>
</dbReference>
<evidence type="ECO:0000256" key="6">
    <source>
        <dbReference type="ARBA" id="ARBA00023316"/>
    </source>
</evidence>
<dbReference type="InterPro" id="IPR015942">
    <property type="entry name" value="Asp/Glu/hydantoin_racemase"/>
</dbReference>
<dbReference type="HAMAP" id="MF_00258">
    <property type="entry name" value="Glu_racemase"/>
    <property type="match status" value="1"/>
</dbReference>
<dbReference type="RefSeq" id="WP_108730607.1">
    <property type="nucleotide sequence ID" value="NZ_CP020928.1"/>
</dbReference>
<dbReference type="Proteomes" id="UP000244870">
    <property type="component" value="Chromosome"/>
</dbReference>
<dbReference type="Gene3D" id="3.40.50.1860">
    <property type="match status" value="2"/>
</dbReference>
<evidence type="ECO:0000313" key="8">
    <source>
        <dbReference type="EMBL" id="AWF95826.1"/>
    </source>
</evidence>
<dbReference type="NCBIfam" id="TIGR00067">
    <property type="entry name" value="glut_race"/>
    <property type="match status" value="1"/>
</dbReference>
<dbReference type="UniPathway" id="UPA00219"/>
<keyword evidence="3 7" id="KW-0133">Cell shape</keyword>
<dbReference type="SUPFAM" id="SSF53681">
    <property type="entry name" value="Aspartate/glutamate racemase"/>
    <property type="match status" value="2"/>
</dbReference>
<feature type="binding site" evidence="7">
    <location>
        <begin position="47"/>
        <end position="48"/>
    </location>
    <ligand>
        <name>substrate</name>
    </ligand>
</feature>
<feature type="binding site" evidence="7">
    <location>
        <begin position="189"/>
        <end position="190"/>
    </location>
    <ligand>
        <name>substrate</name>
    </ligand>
</feature>
<comment type="pathway">
    <text evidence="7">Cell wall biogenesis; peptidoglycan biosynthesis.</text>
</comment>
<dbReference type="GO" id="GO:0009252">
    <property type="term" value="P:peptidoglycan biosynthetic process"/>
    <property type="evidence" value="ECO:0007669"/>
    <property type="project" value="UniProtKB-UniRule"/>
</dbReference>
<dbReference type="GO" id="GO:0071555">
    <property type="term" value="P:cell wall organization"/>
    <property type="evidence" value="ECO:0007669"/>
    <property type="project" value="UniProtKB-KW"/>
</dbReference>
<gene>
    <name evidence="7" type="primary">murI</name>
    <name evidence="8" type="ORF">B6254_1422</name>
</gene>
<accession>A0A2S1KS34</accession>
<sequence>MQKTEEISRPIGVFDSGVGGVSTLRKLHEMLPNEDFLFYGDSKNAPYGSKLQEDVYLLSKDIVEYFKQKDVKAIVIACNTATSAAKERLTKEYPELPIIGIEPALKEAVDNNEQNILVMGTKLTMKLPKYQKMVNEYSDTRHIISLPSPGLAEYIESGMHDDEALKGLLQNLLASYANVPFDGVVLGCTHYPFVAEAIQSCFRSNIAIHTGYEGVANRLKNLLAELGLSSNRQDEGSVSFDSSSRDSIQYYEKMFQTR</sequence>
<feature type="binding site" evidence="7">
    <location>
        <begin position="15"/>
        <end position="16"/>
    </location>
    <ligand>
        <name>substrate</name>
    </ligand>
</feature>
<evidence type="ECO:0000256" key="7">
    <source>
        <dbReference type="HAMAP-Rule" id="MF_00258"/>
    </source>
</evidence>
<evidence type="ECO:0000313" key="9">
    <source>
        <dbReference type="Proteomes" id="UP000244870"/>
    </source>
</evidence>
<dbReference type="GO" id="GO:0008360">
    <property type="term" value="P:regulation of cell shape"/>
    <property type="evidence" value="ECO:0007669"/>
    <property type="project" value="UniProtKB-KW"/>
</dbReference>
<organism evidence="8 9">
    <name type="scientific">Weissella cibaria</name>
    <dbReference type="NCBI Taxonomy" id="137591"/>
    <lineage>
        <taxon>Bacteria</taxon>
        <taxon>Bacillati</taxon>
        <taxon>Bacillota</taxon>
        <taxon>Bacilli</taxon>
        <taxon>Lactobacillales</taxon>
        <taxon>Lactobacillaceae</taxon>
        <taxon>Weissella</taxon>
    </lineage>
</organism>
<dbReference type="InterPro" id="IPR033134">
    <property type="entry name" value="Asp/Glu_racemase_AS_2"/>
</dbReference>
<dbReference type="InterPro" id="IPR001920">
    <property type="entry name" value="Asp/Glu_race"/>
</dbReference>
<dbReference type="EMBL" id="CP020928">
    <property type="protein sequence ID" value="AWF95826.1"/>
    <property type="molecule type" value="Genomic_DNA"/>
</dbReference>
<evidence type="ECO:0000256" key="4">
    <source>
        <dbReference type="ARBA" id="ARBA00022984"/>
    </source>
</evidence>
<protein>
    <recommendedName>
        <fullName evidence="2 7">Glutamate racemase</fullName>
        <ecNumber evidence="2 7">5.1.1.3</ecNumber>
    </recommendedName>
</protein>
<dbReference type="Pfam" id="PF01177">
    <property type="entry name" value="Asp_Glu_race"/>
    <property type="match status" value="1"/>
</dbReference>
<dbReference type="EC" id="5.1.1.3" evidence="2 7"/>
<dbReference type="PROSITE" id="PS00923">
    <property type="entry name" value="ASP_GLU_RACEMASE_1"/>
    <property type="match status" value="1"/>
</dbReference>
<dbReference type="GO" id="GO:0008881">
    <property type="term" value="F:glutamate racemase activity"/>
    <property type="evidence" value="ECO:0007669"/>
    <property type="project" value="UniProtKB-UniRule"/>
</dbReference>
<name>A0A2S1KS34_9LACO</name>
<keyword evidence="6 7" id="KW-0961">Cell wall biogenesis/degradation</keyword>
<keyword evidence="5 7" id="KW-0413">Isomerase</keyword>
<proteinExistence type="inferred from homology"/>
<comment type="function">
    <text evidence="7">Provides the (R)-glutamate required for cell wall biosynthesis.</text>
</comment>
<comment type="catalytic activity">
    <reaction evidence="1 7">
        <text>L-glutamate = D-glutamate</text>
        <dbReference type="Rhea" id="RHEA:12813"/>
        <dbReference type="ChEBI" id="CHEBI:29985"/>
        <dbReference type="ChEBI" id="CHEBI:29986"/>
        <dbReference type="EC" id="5.1.1.3"/>
    </reaction>
</comment>
<feature type="binding site" evidence="7">
    <location>
        <begin position="79"/>
        <end position="80"/>
    </location>
    <ligand>
        <name>substrate</name>
    </ligand>
</feature>
<dbReference type="InterPro" id="IPR004391">
    <property type="entry name" value="Glu_race"/>
</dbReference>
<evidence type="ECO:0000256" key="2">
    <source>
        <dbReference type="ARBA" id="ARBA00013090"/>
    </source>
</evidence>
<dbReference type="AlphaFoldDB" id="A0A2S1KS34"/>
<keyword evidence="4 7" id="KW-0573">Peptidoglycan synthesis</keyword>
<dbReference type="PANTHER" id="PTHR21198">
    <property type="entry name" value="GLUTAMATE RACEMASE"/>
    <property type="match status" value="1"/>
</dbReference>